<dbReference type="PANTHER" id="PTHR18945">
    <property type="entry name" value="NEUROTRANSMITTER GATED ION CHANNEL"/>
    <property type="match status" value="1"/>
</dbReference>
<evidence type="ECO:0000259" key="7">
    <source>
        <dbReference type="Pfam" id="PF02932"/>
    </source>
</evidence>
<evidence type="ECO:0000259" key="6">
    <source>
        <dbReference type="Pfam" id="PF02931"/>
    </source>
</evidence>
<keyword evidence="3 5" id="KW-1133">Transmembrane helix</keyword>
<evidence type="ECO:0000313" key="9">
    <source>
        <dbReference type="Proteomes" id="UP000828390"/>
    </source>
</evidence>
<dbReference type="GO" id="GO:0004888">
    <property type="term" value="F:transmembrane signaling receptor activity"/>
    <property type="evidence" value="ECO:0007669"/>
    <property type="project" value="InterPro"/>
</dbReference>
<evidence type="ECO:0000256" key="5">
    <source>
        <dbReference type="RuleBase" id="RU000687"/>
    </source>
</evidence>
<feature type="domain" description="Neurotransmitter-gated ion-channel ligand-binding" evidence="6">
    <location>
        <begin position="31"/>
        <end position="228"/>
    </location>
</feature>
<dbReference type="InterPro" id="IPR036734">
    <property type="entry name" value="Neur_chan_lig-bd_sf"/>
</dbReference>
<dbReference type="GO" id="GO:0005230">
    <property type="term" value="F:extracellular ligand-gated monoatomic ion channel activity"/>
    <property type="evidence" value="ECO:0007669"/>
    <property type="project" value="InterPro"/>
</dbReference>
<feature type="transmembrane region" description="Helical" evidence="5">
    <location>
        <begin position="231"/>
        <end position="253"/>
    </location>
</feature>
<dbReference type="InterPro" id="IPR006029">
    <property type="entry name" value="Neurotrans-gated_channel_TM"/>
</dbReference>
<keyword evidence="5" id="KW-0813">Transport</keyword>
<name>A0A9D4BGZ5_DREPO</name>
<feature type="domain" description="Neurotransmitter-gated ion-channel transmembrane" evidence="7">
    <location>
        <begin position="236"/>
        <end position="451"/>
    </location>
</feature>
<dbReference type="PROSITE" id="PS00236">
    <property type="entry name" value="NEUROTR_ION_CHANNEL"/>
    <property type="match status" value="1"/>
</dbReference>
<dbReference type="Pfam" id="PF02932">
    <property type="entry name" value="Neur_chan_memb"/>
    <property type="match status" value="1"/>
</dbReference>
<dbReference type="SUPFAM" id="SSF63712">
    <property type="entry name" value="Nicotinic receptor ligand binding domain-like"/>
    <property type="match status" value="1"/>
</dbReference>
<keyword evidence="5" id="KW-0406">Ion transport</keyword>
<dbReference type="Gene3D" id="2.70.170.10">
    <property type="entry name" value="Neurotransmitter-gated ion-channel ligand-binding domain"/>
    <property type="match status" value="1"/>
</dbReference>
<dbReference type="InterPro" id="IPR006201">
    <property type="entry name" value="Neur_channel"/>
</dbReference>
<dbReference type="Proteomes" id="UP000828390">
    <property type="component" value="Unassembled WGS sequence"/>
</dbReference>
<dbReference type="FunFam" id="2.70.170.10:FF:000028">
    <property type="entry name" value="AcetylCholine Receptor"/>
    <property type="match status" value="1"/>
</dbReference>
<dbReference type="EMBL" id="JAIWYP010000016">
    <property type="protein sequence ID" value="KAH3694479.1"/>
    <property type="molecule type" value="Genomic_DNA"/>
</dbReference>
<accession>A0A9D4BGZ5</accession>
<feature type="transmembrane region" description="Helical" evidence="5">
    <location>
        <begin position="260"/>
        <end position="279"/>
    </location>
</feature>
<feature type="transmembrane region" description="Helical" evidence="5">
    <location>
        <begin position="291"/>
        <end position="317"/>
    </location>
</feature>
<sequence>MATICFALATTLMVLMASYRGLHAQMITDAKRLLTNLMQNYDNNFRPVLNQSKPVVVYTGLDLISIQDFNEVDEKISFTAILLLEWYDEQLIWNPKDNGGIKSLNIDVNMIWTPQMMLTNSVGKIDRISQDWHAVSVTDLGRCFYYIGNVFTSSCDVDVTFYPWDKQTCSFEFMPANYDTSKIKLSPSESNVLLNHYSGNGAWDLVSTGVKTQLGDYMVVFEIEVERKPRFVIVNVILPLIFMSVLNIMVFLIPTECGERISYCLTVLLSIAVFLTLVGDNLPKNSSPMSLFSYYLVSVLVISVAITLAVICSLHLYHRSGRQPAAAWRAIAGCLGCGCARRTAPGSSYTTNRSDDEPFERTEQAKYSGSHDMNLMPYPTYTRGVIMDRPLYINRGLSSDRPETTKRPRAEMRDDETSSAFVEITWADVSVALDKVFFVFFVLILITDTLFFMLMIYHNVTL</sequence>
<comment type="subcellular location">
    <subcellularLocation>
        <location evidence="1">Membrane</location>
        <topology evidence="1">Multi-pass membrane protein</topology>
    </subcellularLocation>
</comment>
<evidence type="ECO:0000256" key="4">
    <source>
        <dbReference type="ARBA" id="ARBA00023136"/>
    </source>
</evidence>
<keyword evidence="5" id="KW-0732">Signal</keyword>
<dbReference type="InterPro" id="IPR018000">
    <property type="entry name" value="Neurotransmitter_ion_chnl_CS"/>
</dbReference>
<dbReference type="InterPro" id="IPR038050">
    <property type="entry name" value="Neuro_actylchol_rec"/>
</dbReference>
<dbReference type="CDD" id="cd18989">
    <property type="entry name" value="LGIC_ECD_cation"/>
    <property type="match status" value="1"/>
</dbReference>
<feature type="transmembrane region" description="Helical" evidence="5">
    <location>
        <begin position="436"/>
        <end position="457"/>
    </location>
</feature>
<evidence type="ECO:0000256" key="1">
    <source>
        <dbReference type="ARBA" id="ARBA00004141"/>
    </source>
</evidence>
<evidence type="ECO:0000256" key="3">
    <source>
        <dbReference type="ARBA" id="ARBA00022989"/>
    </source>
</evidence>
<dbReference type="OrthoDB" id="6142676at2759"/>
<feature type="chain" id="PRO_5039752761" evidence="5">
    <location>
        <begin position="25"/>
        <end position="462"/>
    </location>
</feature>
<dbReference type="SUPFAM" id="SSF90112">
    <property type="entry name" value="Neurotransmitter-gated ion-channel transmembrane pore"/>
    <property type="match status" value="1"/>
</dbReference>
<proteinExistence type="inferred from homology"/>
<feature type="signal peptide" evidence="5">
    <location>
        <begin position="1"/>
        <end position="24"/>
    </location>
</feature>
<evidence type="ECO:0000256" key="2">
    <source>
        <dbReference type="ARBA" id="ARBA00022692"/>
    </source>
</evidence>
<keyword evidence="5" id="KW-0407">Ion channel</keyword>
<dbReference type="InterPro" id="IPR036719">
    <property type="entry name" value="Neuro-gated_channel_TM_sf"/>
</dbReference>
<comment type="caution">
    <text evidence="8">The sequence shown here is derived from an EMBL/GenBank/DDBJ whole genome shotgun (WGS) entry which is preliminary data.</text>
</comment>
<dbReference type="GO" id="GO:0016020">
    <property type="term" value="C:membrane"/>
    <property type="evidence" value="ECO:0007669"/>
    <property type="project" value="UniProtKB-SubCell"/>
</dbReference>
<dbReference type="AlphaFoldDB" id="A0A9D4BGZ5"/>
<protein>
    <submittedName>
        <fullName evidence="8">Uncharacterized protein</fullName>
    </submittedName>
</protein>
<dbReference type="PRINTS" id="PR00252">
    <property type="entry name" value="NRIONCHANNEL"/>
</dbReference>
<organism evidence="8 9">
    <name type="scientific">Dreissena polymorpha</name>
    <name type="common">Zebra mussel</name>
    <name type="synonym">Mytilus polymorpha</name>
    <dbReference type="NCBI Taxonomy" id="45954"/>
    <lineage>
        <taxon>Eukaryota</taxon>
        <taxon>Metazoa</taxon>
        <taxon>Spiralia</taxon>
        <taxon>Lophotrochozoa</taxon>
        <taxon>Mollusca</taxon>
        <taxon>Bivalvia</taxon>
        <taxon>Autobranchia</taxon>
        <taxon>Heteroconchia</taxon>
        <taxon>Euheterodonta</taxon>
        <taxon>Imparidentia</taxon>
        <taxon>Neoheterodontei</taxon>
        <taxon>Myida</taxon>
        <taxon>Dreissenoidea</taxon>
        <taxon>Dreissenidae</taxon>
        <taxon>Dreissena</taxon>
    </lineage>
</organism>
<dbReference type="InterPro" id="IPR006202">
    <property type="entry name" value="Neur_chan_lig-bd"/>
</dbReference>
<comment type="similarity">
    <text evidence="5">Belongs to the ligand-gated ion channel (TC 1.A.9) family.</text>
</comment>
<evidence type="ECO:0000313" key="8">
    <source>
        <dbReference type="EMBL" id="KAH3694479.1"/>
    </source>
</evidence>
<dbReference type="CDD" id="cd19051">
    <property type="entry name" value="LGIC_TM_cation"/>
    <property type="match status" value="1"/>
</dbReference>
<dbReference type="Gene3D" id="1.20.58.390">
    <property type="entry name" value="Neurotransmitter-gated ion-channel transmembrane domain"/>
    <property type="match status" value="1"/>
</dbReference>
<keyword evidence="9" id="KW-1185">Reference proteome</keyword>
<keyword evidence="4 5" id="KW-0472">Membrane</keyword>
<reference evidence="8" key="1">
    <citation type="journal article" date="2019" name="bioRxiv">
        <title>The Genome of the Zebra Mussel, Dreissena polymorpha: A Resource for Invasive Species Research.</title>
        <authorList>
            <person name="McCartney M.A."/>
            <person name="Auch B."/>
            <person name="Kono T."/>
            <person name="Mallez S."/>
            <person name="Zhang Y."/>
            <person name="Obille A."/>
            <person name="Becker A."/>
            <person name="Abrahante J.E."/>
            <person name="Garbe J."/>
            <person name="Badalamenti J.P."/>
            <person name="Herman A."/>
            <person name="Mangelson H."/>
            <person name="Liachko I."/>
            <person name="Sullivan S."/>
            <person name="Sone E.D."/>
            <person name="Koren S."/>
            <person name="Silverstein K.A.T."/>
            <person name="Beckman K.B."/>
            <person name="Gohl D.M."/>
        </authorList>
    </citation>
    <scope>NUCLEOTIDE SEQUENCE</scope>
    <source>
        <strain evidence="8">Duluth1</strain>
        <tissue evidence="8">Whole animal</tissue>
    </source>
</reference>
<gene>
    <name evidence="8" type="ORF">DPMN_081919</name>
</gene>
<keyword evidence="2 5" id="KW-0812">Transmembrane</keyword>
<dbReference type="Pfam" id="PF02931">
    <property type="entry name" value="Neur_chan_LBD"/>
    <property type="match status" value="1"/>
</dbReference>
<reference evidence="8" key="2">
    <citation type="submission" date="2020-11" db="EMBL/GenBank/DDBJ databases">
        <authorList>
            <person name="McCartney M.A."/>
            <person name="Auch B."/>
            <person name="Kono T."/>
            <person name="Mallez S."/>
            <person name="Becker A."/>
            <person name="Gohl D.M."/>
            <person name="Silverstein K.A.T."/>
            <person name="Koren S."/>
            <person name="Bechman K.B."/>
            <person name="Herman A."/>
            <person name="Abrahante J.E."/>
            <person name="Garbe J."/>
        </authorList>
    </citation>
    <scope>NUCLEOTIDE SEQUENCE</scope>
    <source>
        <strain evidence="8">Duluth1</strain>
        <tissue evidence="8">Whole animal</tissue>
    </source>
</reference>